<accession>A0ABQ0JQT2</accession>
<reference evidence="2" key="1">
    <citation type="submission" date="2014-09" db="EMBL/GenBank/DDBJ databases">
        <title>Vibrio variabilis JCM 19239. (C206) whole genome shotgun sequence.</title>
        <authorList>
            <person name="Sawabe T."/>
            <person name="Meirelles P."/>
            <person name="Nakanishi M."/>
            <person name="Sayaka M."/>
            <person name="Hattori M."/>
            <person name="Ohkuma M."/>
        </authorList>
    </citation>
    <scope>NUCLEOTIDE SEQUENCE [LARGE SCALE GENOMIC DNA]</scope>
    <source>
        <strain evidence="2">JCM 19239</strain>
    </source>
</reference>
<dbReference type="Proteomes" id="UP000029223">
    <property type="component" value="Unassembled WGS sequence"/>
</dbReference>
<reference evidence="2" key="2">
    <citation type="submission" date="2014-09" db="EMBL/GenBank/DDBJ databases">
        <authorList>
            <consortium name="NBRP consortium"/>
            <person name="Sawabe T."/>
            <person name="Meirelles P."/>
            <person name="Nakanishi M."/>
            <person name="Sayaka M."/>
            <person name="Hattori M."/>
            <person name="Ohkuma M."/>
        </authorList>
    </citation>
    <scope>NUCLEOTIDE SEQUENCE [LARGE SCALE GENOMIC DNA]</scope>
    <source>
        <strain evidence="2">JCM 19239</strain>
    </source>
</reference>
<protein>
    <submittedName>
        <fullName evidence="1">Acriflavin resistance protein</fullName>
    </submittedName>
</protein>
<gene>
    <name evidence="1" type="ORF">JCM19239_490</name>
</gene>
<dbReference type="Gene3D" id="1.20.1640.10">
    <property type="entry name" value="Multidrug efflux transporter AcrB transmembrane domain"/>
    <property type="match status" value="1"/>
</dbReference>
<dbReference type="SUPFAM" id="SSF82693">
    <property type="entry name" value="Multidrug efflux transporter AcrB pore domain, PN1, PN2, PC1 and PC2 subdomains"/>
    <property type="match status" value="1"/>
</dbReference>
<name>A0ABQ0JQT2_9VIBR</name>
<keyword evidence="2" id="KW-1185">Reference proteome</keyword>
<organism evidence="1 2">
    <name type="scientific">Vibrio variabilis</name>
    <dbReference type="NCBI Taxonomy" id="990271"/>
    <lineage>
        <taxon>Bacteria</taxon>
        <taxon>Pseudomonadati</taxon>
        <taxon>Pseudomonadota</taxon>
        <taxon>Gammaproteobacteria</taxon>
        <taxon>Vibrionales</taxon>
        <taxon>Vibrionaceae</taxon>
        <taxon>Vibrio</taxon>
    </lineage>
</organism>
<dbReference type="Gene3D" id="3.30.70.1430">
    <property type="entry name" value="Multidrug efflux transporter AcrB pore domain"/>
    <property type="match status" value="1"/>
</dbReference>
<proteinExistence type="predicted"/>
<dbReference type="EMBL" id="BBMS01000131">
    <property type="protein sequence ID" value="GAL31098.1"/>
    <property type="molecule type" value="Genomic_DNA"/>
</dbReference>
<evidence type="ECO:0000313" key="1">
    <source>
        <dbReference type="EMBL" id="GAL31098.1"/>
    </source>
</evidence>
<evidence type="ECO:0000313" key="2">
    <source>
        <dbReference type="Proteomes" id="UP000029223"/>
    </source>
</evidence>
<comment type="caution">
    <text evidence="1">The sequence shown here is derived from an EMBL/GenBank/DDBJ whole genome shotgun (WGS) entry which is preliminary data.</text>
</comment>
<sequence>MSPFVVSRVQKRNRLLLGVGVLVAIAVSMWLPVQQLVVMKMLPFDNKSEFQVILDMPEGNSLERTQRVLFELSDALNDVEEVNDYQIYAGTAAPINFNGLVRHYFMRQAPEKGTFKLT</sequence>